<dbReference type="PANTHER" id="PTHR43539:SF42">
    <property type="entry name" value="OS01G0273800 PROTEIN"/>
    <property type="match status" value="1"/>
</dbReference>
<evidence type="ECO:0000256" key="8">
    <source>
        <dbReference type="ARBA" id="ARBA00023033"/>
    </source>
</evidence>
<dbReference type="GO" id="GO:0009851">
    <property type="term" value="P:auxin biosynthetic process"/>
    <property type="evidence" value="ECO:0007669"/>
    <property type="project" value="UniProtKB-KW"/>
</dbReference>
<dbReference type="GO" id="GO:0050661">
    <property type="term" value="F:NADP binding"/>
    <property type="evidence" value="ECO:0007669"/>
    <property type="project" value="InterPro"/>
</dbReference>
<dbReference type="EC" id="1.-.-.-" evidence="11"/>
<keyword evidence="8 11" id="KW-0503">Monooxygenase</keyword>
<evidence type="ECO:0000256" key="7">
    <source>
        <dbReference type="ARBA" id="ARBA00023002"/>
    </source>
</evidence>
<evidence type="ECO:0000256" key="1">
    <source>
        <dbReference type="ARBA" id="ARBA00001974"/>
    </source>
</evidence>
<dbReference type="PRINTS" id="PR00368">
    <property type="entry name" value="FADPNR"/>
</dbReference>
<evidence type="ECO:0000256" key="5">
    <source>
        <dbReference type="ARBA" id="ARBA00022827"/>
    </source>
</evidence>
<keyword evidence="9" id="KW-0073">Auxin biosynthesis</keyword>
<dbReference type="InterPro" id="IPR036188">
    <property type="entry name" value="FAD/NAD-bd_sf"/>
</dbReference>
<dbReference type="InterPro" id="IPR050982">
    <property type="entry name" value="Auxin_biosynth/cation_transpt"/>
</dbReference>
<keyword evidence="7 11" id="KW-0560">Oxidoreductase</keyword>
<keyword evidence="5 11" id="KW-0274">FAD</keyword>
<gene>
    <name evidence="12" type="ORF">SAY87_006623</name>
</gene>
<evidence type="ECO:0000256" key="3">
    <source>
        <dbReference type="ARBA" id="ARBA00009183"/>
    </source>
</evidence>
<evidence type="ECO:0000256" key="2">
    <source>
        <dbReference type="ARBA" id="ARBA00004814"/>
    </source>
</evidence>
<organism evidence="12 13">
    <name type="scientific">Trapa incisa</name>
    <dbReference type="NCBI Taxonomy" id="236973"/>
    <lineage>
        <taxon>Eukaryota</taxon>
        <taxon>Viridiplantae</taxon>
        <taxon>Streptophyta</taxon>
        <taxon>Embryophyta</taxon>
        <taxon>Tracheophyta</taxon>
        <taxon>Spermatophyta</taxon>
        <taxon>Magnoliopsida</taxon>
        <taxon>eudicotyledons</taxon>
        <taxon>Gunneridae</taxon>
        <taxon>Pentapetalae</taxon>
        <taxon>rosids</taxon>
        <taxon>malvids</taxon>
        <taxon>Myrtales</taxon>
        <taxon>Lythraceae</taxon>
        <taxon>Trapa</taxon>
    </lineage>
</organism>
<dbReference type="GO" id="GO:0050660">
    <property type="term" value="F:flavin adenine dinucleotide binding"/>
    <property type="evidence" value="ECO:0007669"/>
    <property type="project" value="InterPro"/>
</dbReference>
<dbReference type="GO" id="GO:0103075">
    <property type="term" value="F:indole-3-pyruvate monooxygenase activity"/>
    <property type="evidence" value="ECO:0007669"/>
    <property type="project" value="UniProtKB-EC"/>
</dbReference>
<evidence type="ECO:0000313" key="12">
    <source>
        <dbReference type="EMBL" id="KAK4756496.1"/>
    </source>
</evidence>
<comment type="pathway">
    <text evidence="2">Plant hormone metabolism; auxin biosynthesis.</text>
</comment>
<dbReference type="Gene3D" id="3.50.50.60">
    <property type="entry name" value="FAD/NAD(P)-binding domain"/>
    <property type="match status" value="1"/>
</dbReference>
<comment type="cofactor">
    <cofactor evidence="1 11">
        <name>FAD</name>
        <dbReference type="ChEBI" id="CHEBI:57692"/>
    </cofactor>
</comment>
<dbReference type="SUPFAM" id="SSF51905">
    <property type="entry name" value="FAD/NAD(P)-binding domain"/>
    <property type="match status" value="1"/>
</dbReference>
<keyword evidence="4 11" id="KW-0285">Flavoprotein</keyword>
<reference evidence="12 13" key="1">
    <citation type="journal article" date="2023" name="Hortic Res">
        <title>Pangenome of water caltrop reveals structural variations and asymmetric subgenome divergence after allopolyploidization.</title>
        <authorList>
            <person name="Zhang X."/>
            <person name="Chen Y."/>
            <person name="Wang L."/>
            <person name="Yuan Y."/>
            <person name="Fang M."/>
            <person name="Shi L."/>
            <person name="Lu R."/>
            <person name="Comes H.P."/>
            <person name="Ma Y."/>
            <person name="Chen Y."/>
            <person name="Huang G."/>
            <person name="Zhou Y."/>
            <person name="Zheng Z."/>
            <person name="Qiu Y."/>
        </authorList>
    </citation>
    <scope>NUCLEOTIDE SEQUENCE [LARGE SCALE GENOMIC DNA]</scope>
    <source>
        <tissue evidence="12">Roots</tissue>
    </source>
</reference>
<evidence type="ECO:0000256" key="6">
    <source>
        <dbReference type="ARBA" id="ARBA00022857"/>
    </source>
</evidence>
<sequence length="425" mass="48805">MHDQTVVIVGAGPSGLAAAASLSRLSIPYVILEREDCFASLWQKYTYDRLHLHLKKAYCQLPHMPFPPDYPDYVPKDWFIRYLEDYVDRFEIKPVYKRSVESATYDEAAGKWRITARDMNSEGWSEKEYSCRFLVVASGETAEPFVPEVEGLGTFPGKVIHSTMFKSGKEFEASRVLVVGSGNSGMEIALDLANHAVRTSMVVRSPMYILSRRMMAVAFVLKCLPDELVDPILVLLSKLVYGDMPKYGIGRPTEGPLLMKHKYGKYPITDVGTCKKIRSGEIQVLPAIESIEENVVQFKDRRSQPFDSIIFFTGFKRSINNWLQAYPSLYILYRLYILPLQYLNRYLSFSLQCYFRETIPCWMRTECASRASRTIIGEGRMVYIAWAWRGKDSTERLLMLSTSQMILNNFYNRSNCHEYHTLSSG</sequence>
<comment type="catalytic activity">
    <reaction evidence="10">
        <text>indole-3-pyruvate + NADPH + O2 + H(+) = (indol-3-yl)acetate + CO2 + NADP(+) + H2O</text>
        <dbReference type="Rhea" id="RHEA:34331"/>
        <dbReference type="ChEBI" id="CHEBI:15377"/>
        <dbReference type="ChEBI" id="CHEBI:15378"/>
        <dbReference type="ChEBI" id="CHEBI:15379"/>
        <dbReference type="ChEBI" id="CHEBI:16526"/>
        <dbReference type="ChEBI" id="CHEBI:17640"/>
        <dbReference type="ChEBI" id="CHEBI:30854"/>
        <dbReference type="ChEBI" id="CHEBI:57783"/>
        <dbReference type="ChEBI" id="CHEBI:58349"/>
        <dbReference type="EC" id="1.14.13.168"/>
    </reaction>
</comment>
<evidence type="ECO:0000256" key="11">
    <source>
        <dbReference type="RuleBase" id="RU361177"/>
    </source>
</evidence>
<dbReference type="Proteomes" id="UP001345219">
    <property type="component" value="Chromosome 6"/>
</dbReference>
<dbReference type="Pfam" id="PF00743">
    <property type="entry name" value="FMO-like"/>
    <property type="match status" value="1"/>
</dbReference>
<dbReference type="GO" id="GO:0004499">
    <property type="term" value="F:N,N-dimethylaniline monooxygenase activity"/>
    <property type="evidence" value="ECO:0007669"/>
    <property type="project" value="InterPro"/>
</dbReference>
<dbReference type="InterPro" id="IPR020946">
    <property type="entry name" value="Flavin_mOase-like"/>
</dbReference>
<keyword evidence="6" id="KW-0521">NADP</keyword>
<dbReference type="PRINTS" id="PR00469">
    <property type="entry name" value="PNDRDTASEII"/>
</dbReference>
<accession>A0AAN7PZ63</accession>
<evidence type="ECO:0000256" key="10">
    <source>
        <dbReference type="ARBA" id="ARBA00047707"/>
    </source>
</evidence>
<evidence type="ECO:0000256" key="4">
    <source>
        <dbReference type="ARBA" id="ARBA00022630"/>
    </source>
</evidence>
<name>A0AAN7PZ63_9MYRT</name>
<protein>
    <recommendedName>
        <fullName evidence="11">Flavin-containing monooxygenase</fullName>
        <ecNumber evidence="11">1.-.-.-</ecNumber>
    </recommendedName>
</protein>
<evidence type="ECO:0000313" key="13">
    <source>
        <dbReference type="Proteomes" id="UP001345219"/>
    </source>
</evidence>
<comment type="similarity">
    <text evidence="3 11">Belongs to the FMO family.</text>
</comment>
<dbReference type="EMBL" id="JAXIOK010000013">
    <property type="protein sequence ID" value="KAK4756496.1"/>
    <property type="molecule type" value="Genomic_DNA"/>
</dbReference>
<keyword evidence="13" id="KW-1185">Reference proteome</keyword>
<dbReference type="AlphaFoldDB" id="A0AAN7PZ63"/>
<comment type="caution">
    <text evidence="12">The sequence shown here is derived from an EMBL/GenBank/DDBJ whole genome shotgun (WGS) entry which is preliminary data.</text>
</comment>
<evidence type="ECO:0000256" key="9">
    <source>
        <dbReference type="ARBA" id="ARBA00023070"/>
    </source>
</evidence>
<proteinExistence type="inferred from homology"/>
<dbReference type="PANTHER" id="PTHR43539">
    <property type="entry name" value="FLAVIN-BINDING MONOOXYGENASE-LIKE PROTEIN (AFU_ORTHOLOGUE AFUA_4G09220)"/>
    <property type="match status" value="1"/>
</dbReference>